<gene>
    <name evidence="1" type="ORF">ACWI_30350</name>
</gene>
<dbReference type="AlphaFoldDB" id="A0A1F2PDU1"/>
<protein>
    <submittedName>
        <fullName evidence="1">Late competence development protein ComFB</fullName>
    </submittedName>
</protein>
<sequence length="90" mass="10378">MLKNYMEDAVDSFLPHMLKQYPDICRCELCVEDIKAIALNKLKPAYFVTHEGLLFSKIDEMTTQHKADLTSELTRAIDIVSKNPRHPKQS</sequence>
<comment type="caution">
    <text evidence="1">The sequence shown here is derived from an EMBL/GenBank/DDBJ whole genome shotgun (WGS) entry which is preliminary data.</text>
</comment>
<dbReference type="InterPro" id="IPR019657">
    <property type="entry name" value="ComFB"/>
</dbReference>
<dbReference type="OrthoDB" id="5616024at2"/>
<dbReference type="Proteomes" id="UP000176244">
    <property type="component" value="Unassembled WGS sequence"/>
</dbReference>
<evidence type="ECO:0000313" key="1">
    <source>
        <dbReference type="EMBL" id="OFV69580.1"/>
    </source>
</evidence>
<reference evidence="1 2" key="1">
    <citation type="submission" date="2015-09" db="EMBL/GenBank/DDBJ databases">
        <title>Genome sequence of Acetobacterium wieringae DSM 1911.</title>
        <authorList>
            <person name="Poehlein A."/>
            <person name="Bengelsdorf F.R."/>
            <person name="Schiel-Bengelsdorf B."/>
            <person name="Duerre P."/>
            <person name="Daniel R."/>
        </authorList>
    </citation>
    <scope>NUCLEOTIDE SEQUENCE [LARGE SCALE GENOMIC DNA]</scope>
    <source>
        <strain evidence="1 2">DSM 1911</strain>
    </source>
</reference>
<organism evidence="1 2">
    <name type="scientific">Acetobacterium wieringae</name>
    <dbReference type="NCBI Taxonomy" id="52694"/>
    <lineage>
        <taxon>Bacteria</taxon>
        <taxon>Bacillati</taxon>
        <taxon>Bacillota</taxon>
        <taxon>Clostridia</taxon>
        <taxon>Eubacteriales</taxon>
        <taxon>Eubacteriaceae</taxon>
        <taxon>Acetobacterium</taxon>
    </lineage>
</organism>
<dbReference type="Pfam" id="PF10719">
    <property type="entry name" value="ComFB"/>
    <property type="match status" value="1"/>
</dbReference>
<dbReference type="STRING" id="52694.ACWI_30350"/>
<proteinExistence type="predicted"/>
<evidence type="ECO:0000313" key="2">
    <source>
        <dbReference type="Proteomes" id="UP000176244"/>
    </source>
</evidence>
<accession>A0A1F2PDU1</accession>
<dbReference type="EMBL" id="LKEU01000039">
    <property type="protein sequence ID" value="OFV69580.1"/>
    <property type="molecule type" value="Genomic_DNA"/>
</dbReference>
<dbReference type="RefSeq" id="WP_070372291.1">
    <property type="nucleotide sequence ID" value="NZ_CP097897.1"/>
</dbReference>
<name>A0A1F2PDU1_9FIRM</name>